<dbReference type="RefSeq" id="WP_013334719.1">
    <property type="nucleotide sequence ID" value="NC_014533.1"/>
</dbReference>
<geneLocation type="plasmid" evidence="1 2">
    <name>Cy782201</name>
</geneLocation>
<keyword evidence="2" id="KW-1185">Reference proteome</keyword>
<reference evidence="2" key="1">
    <citation type="journal article" date="2011" name="MBio">
        <title>Novel metabolic attributes of the genus Cyanothece, comprising a group of unicellular nitrogen-fixing Cyanobacteria.</title>
        <authorList>
            <person name="Bandyopadhyay A."/>
            <person name="Elvitigala T."/>
            <person name="Welsh E."/>
            <person name="Stockel J."/>
            <person name="Liberton M."/>
            <person name="Min H."/>
            <person name="Sherman L.A."/>
            <person name="Pakrasi H.B."/>
        </authorList>
    </citation>
    <scope>NUCLEOTIDE SEQUENCE [LARGE SCALE GENOMIC DNA]</scope>
    <source>
        <strain evidence="2">PCC 7822</strain>
        <plasmid evidence="2">Cy782201</plasmid>
    </source>
</reference>
<organism evidence="1 2">
    <name type="scientific">Gloeothece verrucosa (strain PCC 7822)</name>
    <name type="common">Cyanothece sp. (strain PCC 7822)</name>
    <dbReference type="NCBI Taxonomy" id="497965"/>
    <lineage>
        <taxon>Bacteria</taxon>
        <taxon>Bacillati</taxon>
        <taxon>Cyanobacteriota</taxon>
        <taxon>Cyanophyceae</taxon>
        <taxon>Oscillatoriophycideae</taxon>
        <taxon>Chroococcales</taxon>
        <taxon>Aphanothecaceae</taxon>
        <taxon>Gloeothece</taxon>
        <taxon>Gloeothece verrucosa</taxon>
    </lineage>
</organism>
<keyword evidence="1" id="KW-0614">Plasmid</keyword>
<name>E0ULY9_GLOV7</name>
<dbReference type="KEGG" id="cyj:Cyan7822_6138"/>
<dbReference type="EMBL" id="CP002199">
    <property type="protein sequence ID" value="ADN17969.1"/>
    <property type="molecule type" value="Genomic_DNA"/>
</dbReference>
<dbReference type="Proteomes" id="UP000008206">
    <property type="component" value="Plasmid Cy782201"/>
</dbReference>
<evidence type="ECO:0000313" key="2">
    <source>
        <dbReference type="Proteomes" id="UP000008206"/>
    </source>
</evidence>
<sequence>MLTTDNHLVINTNDSTFDEFDVIALENAIEVAYNAENTPFCDYEIDAELEFGTYLYCIWWGRTRLGCFYRSPMTDEWVARPFYKNGEFMYEPNEQRFISHKDAEAHIIRCWEG</sequence>
<proteinExistence type="predicted"/>
<accession>E0ULY9</accession>
<dbReference type="OrthoDB" id="488663at2"/>
<dbReference type="HOGENOM" id="CLU_2205707_0_0_3"/>
<evidence type="ECO:0000313" key="1">
    <source>
        <dbReference type="EMBL" id="ADN17969.1"/>
    </source>
</evidence>
<gene>
    <name evidence="1" type="ordered locus">Cyan7822_6138</name>
</gene>
<protein>
    <submittedName>
        <fullName evidence="1">Uncharacterized protein</fullName>
    </submittedName>
</protein>
<dbReference type="AlphaFoldDB" id="E0ULY9"/>